<dbReference type="OrthoDB" id="7722975at2759"/>
<dbReference type="PIRSF" id="PIRSF017316">
    <property type="entry name" value="Pesterase_C1039"/>
    <property type="match status" value="1"/>
</dbReference>
<dbReference type="AlphaFoldDB" id="A0A427YA41"/>
<feature type="signal peptide" evidence="1">
    <location>
        <begin position="1"/>
        <end position="17"/>
    </location>
</feature>
<protein>
    <submittedName>
        <fullName evidence="4">Uncharacterized protein</fullName>
    </submittedName>
</protein>
<proteinExistence type="predicted"/>
<dbReference type="GO" id="GO:0016787">
    <property type="term" value="F:hydrolase activity"/>
    <property type="evidence" value="ECO:0007669"/>
    <property type="project" value="InterPro"/>
</dbReference>
<evidence type="ECO:0000259" key="2">
    <source>
        <dbReference type="Pfam" id="PF00149"/>
    </source>
</evidence>
<comment type="caution">
    <text evidence="4">The sequence shown here is derived from an EMBL/GenBank/DDBJ whole genome shotgun (WGS) entry which is preliminary data.</text>
</comment>
<evidence type="ECO:0000313" key="5">
    <source>
        <dbReference type="Proteomes" id="UP000279236"/>
    </source>
</evidence>
<dbReference type="InterPro" id="IPR014485">
    <property type="entry name" value="Pesterase_C1039"/>
</dbReference>
<dbReference type="PANTHER" id="PTHR11575:SF22">
    <property type="entry name" value="ADL392WP"/>
    <property type="match status" value="1"/>
</dbReference>
<dbReference type="Pfam" id="PF21953">
    <property type="entry name" value="NadN_nucleosid_C"/>
    <property type="match status" value="1"/>
</dbReference>
<dbReference type="EMBL" id="RSCE01000001">
    <property type="protein sequence ID" value="RSH87973.1"/>
    <property type="molecule type" value="Genomic_DNA"/>
</dbReference>
<dbReference type="GO" id="GO:0005576">
    <property type="term" value="C:extracellular region"/>
    <property type="evidence" value="ECO:0007669"/>
    <property type="project" value="UniProtKB-ARBA"/>
</dbReference>
<organism evidence="4 5">
    <name type="scientific">Apiotrichum porosum</name>
    <dbReference type="NCBI Taxonomy" id="105984"/>
    <lineage>
        <taxon>Eukaryota</taxon>
        <taxon>Fungi</taxon>
        <taxon>Dikarya</taxon>
        <taxon>Basidiomycota</taxon>
        <taxon>Agaricomycotina</taxon>
        <taxon>Tremellomycetes</taxon>
        <taxon>Trichosporonales</taxon>
        <taxon>Trichosporonaceae</taxon>
        <taxon>Apiotrichum</taxon>
    </lineage>
</organism>
<keyword evidence="1" id="KW-0732">Signal</keyword>
<dbReference type="RefSeq" id="XP_028480181.1">
    <property type="nucleotide sequence ID" value="XM_028616324.1"/>
</dbReference>
<dbReference type="SUPFAM" id="SSF55816">
    <property type="entry name" value="5'-nucleotidase (syn. UDP-sugar hydrolase), C-terminal domain"/>
    <property type="match status" value="1"/>
</dbReference>
<dbReference type="STRING" id="105984.A0A427YA41"/>
<dbReference type="Proteomes" id="UP000279236">
    <property type="component" value="Unassembled WGS sequence"/>
</dbReference>
<evidence type="ECO:0000313" key="4">
    <source>
        <dbReference type="EMBL" id="RSH87973.1"/>
    </source>
</evidence>
<evidence type="ECO:0000259" key="3">
    <source>
        <dbReference type="Pfam" id="PF21953"/>
    </source>
</evidence>
<dbReference type="GO" id="GO:0005829">
    <property type="term" value="C:cytosol"/>
    <property type="evidence" value="ECO:0007669"/>
    <property type="project" value="TreeGrafter"/>
</dbReference>
<reference evidence="4 5" key="1">
    <citation type="submission" date="2018-11" db="EMBL/GenBank/DDBJ databases">
        <title>Genome sequence of Apiotrichum porosum DSM 27194.</title>
        <authorList>
            <person name="Aliyu H."/>
            <person name="Gorte O."/>
            <person name="Ochsenreither K."/>
        </authorList>
    </citation>
    <scope>NUCLEOTIDE SEQUENCE [LARGE SCALE GENOMIC DNA]</scope>
    <source>
        <strain evidence="4 5">DSM 27194</strain>
    </source>
</reference>
<name>A0A427YA41_9TREE</name>
<dbReference type="InterPro" id="IPR053828">
    <property type="entry name" value="Nucleosidase_C"/>
</dbReference>
<keyword evidence="5" id="KW-1185">Reference proteome</keyword>
<dbReference type="InterPro" id="IPR006179">
    <property type="entry name" value="5_nucleotidase/apyrase"/>
</dbReference>
<accession>A0A427YA41</accession>
<sequence>MARLLLTVLLAAPSALALAVGKEGGAAERALAEDVLALRNPSELPVPHRPLEWSDVNIISTSDTHGWLRGHQHDTWPEPNYSGDWGTFASFATHMRAQADARGVDLLLVDAGDHHDGSGLVSTSRESAEAADGIFGLLHYDVLTLGNHELYQYSSAKWLYDNHKRWNGRYLTSNVNITVEEHGEVVSVPISDRVAKFETKQGNSVTAFGVLFNFKAHDRNITVQAPVKMAQEAWFQEAIADAPDYFVLVGHMPGRGLTSEWYPVYQAIRKVHPLVPIFVFGGHTHVRDCVQYDDRSIAVVPGCYLETIAFTSSNLPPAEDDGRALEISRRYLDANPVTYKWHTGTTDDDFDTQLGLNISQSLDNLAHELKITRPFGVVPHDYFLHRHPYGHPRSVLTVFAEKVIPEVVCDRERHGHPRVVIGNAGSLRFDVFAGPFDRNDELTVSPFNTEFLYTRLPAGLAGNITVEMNRAGASKFAPSVDDDEAYVRHVYNEWLASQWDRYVQSNLLGGSDELSMTSDAKKPRTLGYVTHDACKGRGDDIEHIPVPYSPDQVDFIRSPMPDVDPEEVIDVVVMDFAMEDFLTAASVLAPERKVSTDDFKTYAEGTTINDVFGLYARKQW</sequence>
<dbReference type="GeneID" id="39585039"/>
<dbReference type="InterPro" id="IPR004843">
    <property type="entry name" value="Calcineurin-like_PHP"/>
</dbReference>
<dbReference type="FunFam" id="3.60.21.10:FF:000043">
    <property type="entry name" value="Ser/Thr protein phosphatase family"/>
    <property type="match status" value="1"/>
</dbReference>
<dbReference type="GO" id="GO:0009166">
    <property type="term" value="P:nucleotide catabolic process"/>
    <property type="evidence" value="ECO:0007669"/>
    <property type="project" value="InterPro"/>
</dbReference>
<feature type="domain" description="Putative 5'-nucleotidase C-terminal" evidence="3">
    <location>
        <begin position="381"/>
        <end position="581"/>
    </location>
</feature>
<evidence type="ECO:0000256" key="1">
    <source>
        <dbReference type="SAM" id="SignalP"/>
    </source>
</evidence>
<dbReference type="Gene3D" id="3.90.780.10">
    <property type="entry name" value="5'-Nucleotidase, C-terminal domain"/>
    <property type="match status" value="1"/>
</dbReference>
<feature type="domain" description="Calcineurin-like phosphoesterase" evidence="2">
    <location>
        <begin position="58"/>
        <end position="286"/>
    </location>
</feature>
<dbReference type="Gene3D" id="3.60.21.10">
    <property type="match status" value="1"/>
</dbReference>
<dbReference type="SUPFAM" id="SSF56300">
    <property type="entry name" value="Metallo-dependent phosphatases"/>
    <property type="match status" value="1"/>
</dbReference>
<dbReference type="PANTHER" id="PTHR11575">
    <property type="entry name" value="5'-NUCLEOTIDASE-RELATED"/>
    <property type="match status" value="1"/>
</dbReference>
<dbReference type="InterPro" id="IPR029052">
    <property type="entry name" value="Metallo-depent_PP-like"/>
</dbReference>
<feature type="chain" id="PRO_5019205816" evidence="1">
    <location>
        <begin position="18"/>
        <end position="620"/>
    </location>
</feature>
<dbReference type="Pfam" id="PF00149">
    <property type="entry name" value="Metallophos"/>
    <property type="match status" value="1"/>
</dbReference>
<dbReference type="InterPro" id="IPR036907">
    <property type="entry name" value="5'-Nucleotdase_C_sf"/>
</dbReference>
<gene>
    <name evidence="4" type="ORF">EHS24_000496</name>
</gene>